<evidence type="ECO:0000256" key="14">
    <source>
        <dbReference type="ARBA" id="ARBA00023137"/>
    </source>
</evidence>
<dbReference type="InterPro" id="IPR050445">
    <property type="entry name" value="Bact_polysacc_biosynth/exp"/>
</dbReference>
<dbReference type="EMBL" id="CP002209">
    <property type="protein sequence ID" value="ADN74481.1"/>
    <property type="molecule type" value="Genomic_DNA"/>
</dbReference>
<comment type="subcellular location">
    <subcellularLocation>
        <location evidence="1">Cell inner membrane</location>
        <topology evidence="1">Multi-pass membrane protein</topology>
    </subcellularLocation>
</comment>
<evidence type="ECO:0000256" key="9">
    <source>
        <dbReference type="ARBA" id="ARBA00022741"/>
    </source>
</evidence>
<dbReference type="STRING" id="550540.Fbal_0267"/>
<name>E1SLT2_FERBD</name>
<evidence type="ECO:0000256" key="11">
    <source>
        <dbReference type="ARBA" id="ARBA00022840"/>
    </source>
</evidence>
<evidence type="ECO:0000256" key="3">
    <source>
        <dbReference type="ARBA" id="ARBA00008883"/>
    </source>
</evidence>
<dbReference type="InterPro" id="IPR005702">
    <property type="entry name" value="Wzc-like_C"/>
</dbReference>
<keyword evidence="12 18" id="KW-1133">Transmembrane helix</keyword>
<keyword evidence="13 18" id="KW-0472">Membrane</keyword>
<dbReference type="InterPro" id="IPR025669">
    <property type="entry name" value="AAA_dom"/>
</dbReference>
<keyword evidence="11" id="KW-0067">ATP-binding</keyword>
<feature type="coiled-coil region" evidence="16">
    <location>
        <begin position="369"/>
        <end position="413"/>
    </location>
</feature>
<comment type="catalytic activity">
    <reaction evidence="15">
        <text>L-tyrosyl-[protein] + ATP = O-phospho-L-tyrosyl-[protein] + ADP + H(+)</text>
        <dbReference type="Rhea" id="RHEA:10596"/>
        <dbReference type="Rhea" id="RHEA-COMP:10136"/>
        <dbReference type="Rhea" id="RHEA-COMP:20101"/>
        <dbReference type="ChEBI" id="CHEBI:15378"/>
        <dbReference type="ChEBI" id="CHEBI:30616"/>
        <dbReference type="ChEBI" id="CHEBI:46858"/>
        <dbReference type="ChEBI" id="CHEBI:61978"/>
        <dbReference type="ChEBI" id="CHEBI:456216"/>
        <dbReference type="EC" id="2.7.10.2"/>
    </reaction>
</comment>
<dbReference type="InterPro" id="IPR027417">
    <property type="entry name" value="P-loop_NTPase"/>
</dbReference>
<evidence type="ECO:0000256" key="10">
    <source>
        <dbReference type="ARBA" id="ARBA00022777"/>
    </source>
</evidence>
<evidence type="ECO:0000256" key="4">
    <source>
        <dbReference type="ARBA" id="ARBA00011903"/>
    </source>
</evidence>
<evidence type="ECO:0000313" key="20">
    <source>
        <dbReference type="EMBL" id="ADN74481.1"/>
    </source>
</evidence>
<feature type="transmembrane region" description="Helical" evidence="18">
    <location>
        <begin position="453"/>
        <end position="473"/>
    </location>
</feature>
<organism evidence="20 21">
    <name type="scientific">Ferrimonas balearica (strain DSM 9799 / CCM 4581 / KCTC 23876 / PAT)</name>
    <dbReference type="NCBI Taxonomy" id="550540"/>
    <lineage>
        <taxon>Bacteria</taxon>
        <taxon>Pseudomonadati</taxon>
        <taxon>Pseudomonadota</taxon>
        <taxon>Gammaproteobacteria</taxon>
        <taxon>Alteromonadales</taxon>
        <taxon>Ferrimonadaceae</taxon>
        <taxon>Ferrimonas</taxon>
    </lineage>
</organism>
<dbReference type="InterPro" id="IPR003856">
    <property type="entry name" value="LPS_length_determ_N"/>
</dbReference>
<keyword evidence="21" id="KW-1185">Reference proteome</keyword>
<dbReference type="Proteomes" id="UP000006683">
    <property type="component" value="Chromosome"/>
</dbReference>
<evidence type="ECO:0000256" key="17">
    <source>
        <dbReference type="SAM" id="MobiDB-lite"/>
    </source>
</evidence>
<dbReference type="GeneID" id="67180513"/>
<evidence type="ECO:0000256" key="7">
    <source>
        <dbReference type="ARBA" id="ARBA00022679"/>
    </source>
</evidence>
<evidence type="ECO:0000256" key="12">
    <source>
        <dbReference type="ARBA" id="ARBA00022989"/>
    </source>
</evidence>
<evidence type="ECO:0000256" key="8">
    <source>
        <dbReference type="ARBA" id="ARBA00022692"/>
    </source>
</evidence>
<keyword evidence="9" id="KW-0547">Nucleotide-binding</keyword>
<dbReference type="AlphaFoldDB" id="E1SLT2"/>
<keyword evidence="14" id="KW-0829">Tyrosine-protein kinase</keyword>
<dbReference type="KEGG" id="fbl:Fbal_0267"/>
<gene>
    <name evidence="20" type="ordered locus">Fbal_0267</name>
</gene>
<evidence type="ECO:0000256" key="16">
    <source>
        <dbReference type="SAM" id="Coils"/>
    </source>
</evidence>
<evidence type="ECO:0000256" key="2">
    <source>
        <dbReference type="ARBA" id="ARBA00007316"/>
    </source>
</evidence>
<dbReference type="SUPFAM" id="SSF52540">
    <property type="entry name" value="P-loop containing nucleoside triphosphate hydrolases"/>
    <property type="match status" value="1"/>
</dbReference>
<feature type="region of interest" description="Disordered" evidence="17">
    <location>
        <begin position="277"/>
        <end position="309"/>
    </location>
</feature>
<evidence type="ECO:0000256" key="15">
    <source>
        <dbReference type="ARBA" id="ARBA00051245"/>
    </source>
</evidence>
<dbReference type="Pfam" id="PF02706">
    <property type="entry name" value="Wzz"/>
    <property type="match status" value="1"/>
</dbReference>
<keyword evidence="16" id="KW-0175">Coiled coil</keyword>
<dbReference type="GO" id="GO:0005886">
    <property type="term" value="C:plasma membrane"/>
    <property type="evidence" value="ECO:0007669"/>
    <property type="project" value="UniProtKB-SubCell"/>
</dbReference>
<dbReference type="GO" id="GO:0005524">
    <property type="term" value="F:ATP binding"/>
    <property type="evidence" value="ECO:0007669"/>
    <property type="project" value="UniProtKB-KW"/>
</dbReference>
<dbReference type="RefSeq" id="WP_013343787.1">
    <property type="nucleotide sequence ID" value="NC_014541.1"/>
</dbReference>
<dbReference type="eggNOG" id="COG0489">
    <property type="taxonomic scope" value="Bacteria"/>
</dbReference>
<keyword evidence="8 18" id="KW-0812">Transmembrane</keyword>
<keyword evidence="7" id="KW-0808">Transferase</keyword>
<dbReference type="Gene3D" id="3.40.50.300">
    <property type="entry name" value="P-loop containing nucleotide triphosphate hydrolases"/>
    <property type="match status" value="1"/>
</dbReference>
<feature type="transmembrane region" description="Helical" evidence="18">
    <location>
        <begin position="30"/>
        <end position="49"/>
    </location>
</feature>
<keyword evidence="5" id="KW-1003">Cell membrane</keyword>
<dbReference type="OrthoDB" id="9775724at2"/>
<dbReference type="Pfam" id="PF13614">
    <property type="entry name" value="AAA_31"/>
    <property type="match status" value="1"/>
</dbReference>
<evidence type="ECO:0000259" key="19">
    <source>
        <dbReference type="SMART" id="SM00382"/>
    </source>
</evidence>
<dbReference type="NCBIfam" id="TIGR01007">
    <property type="entry name" value="eps_fam"/>
    <property type="match status" value="1"/>
</dbReference>
<protein>
    <recommendedName>
        <fullName evidence="4">non-specific protein-tyrosine kinase</fullName>
        <ecNumber evidence="4">2.7.10.2</ecNumber>
    </recommendedName>
</protein>
<feature type="compositionally biased region" description="Low complexity" evidence="17">
    <location>
        <begin position="282"/>
        <end position="291"/>
    </location>
</feature>
<dbReference type="SMART" id="SM00382">
    <property type="entry name" value="AAA"/>
    <property type="match status" value="1"/>
</dbReference>
<comment type="similarity">
    <text evidence="3">Belongs to the etk/wzc family.</text>
</comment>
<evidence type="ECO:0000256" key="6">
    <source>
        <dbReference type="ARBA" id="ARBA00022519"/>
    </source>
</evidence>
<accession>E1SLT2</accession>
<dbReference type="EC" id="2.7.10.2" evidence="4"/>
<dbReference type="InterPro" id="IPR003593">
    <property type="entry name" value="AAA+_ATPase"/>
</dbReference>
<evidence type="ECO:0000256" key="5">
    <source>
        <dbReference type="ARBA" id="ARBA00022475"/>
    </source>
</evidence>
<dbReference type="PANTHER" id="PTHR32309:SF13">
    <property type="entry name" value="FERRIC ENTEROBACTIN TRANSPORT PROTEIN FEPE"/>
    <property type="match status" value="1"/>
</dbReference>
<dbReference type="PANTHER" id="PTHR32309">
    <property type="entry name" value="TYROSINE-PROTEIN KINASE"/>
    <property type="match status" value="1"/>
</dbReference>
<evidence type="ECO:0000313" key="21">
    <source>
        <dbReference type="Proteomes" id="UP000006683"/>
    </source>
</evidence>
<keyword evidence="10" id="KW-0418">Kinase</keyword>
<comment type="similarity">
    <text evidence="2">Belongs to the CpsD/CapB family.</text>
</comment>
<reference evidence="20 21" key="1">
    <citation type="journal article" date="2010" name="Stand. Genomic Sci.">
        <title>Complete genome sequence of Ferrimonas balearica type strain (PAT).</title>
        <authorList>
            <person name="Nolan M."/>
            <person name="Sikorski J."/>
            <person name="Davenport K."/>
            <person name="Lucas S."/>
            <person name="Glavina Del Rio T."/>
            <person name="Tice H."/>
            <person name="Cheng J."/>
            <person name="Goodwin L."/>
            <person name="Pitluck S."/>
            <person name="Liolios K."/>
            <person name="Ivanova N."/>
            <person name="Mavromatis K."/>
            <person name="Ovchinnikova G."/>
            <person name="Pati A."/>
            <person name="Chen A."/>
            <person name="Palaniappan K."/>
            <person name="Land M."/>
            <person name="Hauser L."/>
            <person name="Chang Y."/>
            <person name="Jeffries C."/>
            <person name="Tapia R."/>
            <person name="Brettin T."/>
            <person name="Detter J."/>
            <person name="Han C."/>
            <person name="Yasawong M."/>
            <person name="Rohde M."/>
            <person name="Tindall B."/>
            <person name="Goker M."/>
            <person name="Woyke T."/>
            <person name="Bristow J."/>
            <person name="Eisen J."/>
            <person name="Markowitz V."/>
            <person name="Hugenholtz P."/>
            <person name="Kyrpides N."/>
            <person name="Klenk H."/>
            <person name="Lapidus A."/>
        </authorList>
    </citation>
    <scope>NUCLEOTIDE SEQUENCE [LARGE SCALE GENOMIC DNA]</scope>
    <source>
        <strain evidence="21">DSM 9799 / CCM 4581 / KCTC 23876 / PAT</strain>
    </source>
</reference>
<dbReference type="eggNOG" id="COG3206">
    <property type="taxonomic scope" value="Bacteria"/>
</dbReference>
<feature type="domain" description="AAA+ ATPase" evidence="19">
    <location>
        <begin position="541"/>
        <end position="706"/>
    </location>
</feature>
<dbReference type="GO" id="GO:0004715">
    <property type="term" value="F:non-membrane spanning protein tyrosine kinase activity"/>
    <property type="evidence" value="ECO:0007669"/>
    <property type="project" value="UniProtKB-EC"/>
</dbReference>
<evidence type="ECO:0000256" key="1">
    <source>
        <dbReference type="ARBA" id="ARBA00004429"/>
    </source>
</evidence>
<keyword evidence="6" id="KW-0997">Cell inner membrane</keyword>
<sequence>MNRDAGVRQEPGLKMEWVGISGRMAVLARYRWWILLATLVTTIVAALYVTRLPAIYASTATLLLENTPSKVVSIEGVYGVDSSRDEYFQTQYEIIQSRKIAETVIDELRLTEQKEFVPVQSSGFGLAMVKGWVQQQLGRLFGSADAGPPPTAEEQAYRLRQQVIGEYYQRLTLKPVRNTQLVSIQFEAQDPQLAAEVANAIGQAYIESYMEDKLVATQEATGWMRERLEKLKSNLRASEESLQQFREDAGLVDVEGLLTLESQELEKIANRLSEARERRSAAESVARTVSSSGGGDIEELASLPEINRHPSVQRLRDAESQAEQKVAQLSKRYGPKHKAMITAEAELNEVRVALRRQIRELVSGIQQEYRSARSQEATLSDELAAARQNYQGLSKNESQYRELQREVETNRQLYDTFMTRIKETGVAGDFNEAIARFTDKALPALLPSRPQKGAILALVLVASLLLFSFMALLHARYVDVISRASEVESELSAKLLGIVPEVRSLNDKSTVKTYFDKRQPEFGEAWRSVRTAFTLQHMNSTGLAMAISSALPGEGKTTSAISLALSLQQVKRVLLIDCDLRKPKVGKAFELPSYQPGLTNALCGTHSLEQCMYQDEDSGLTLLSAGTVLSNPLEALSGDSFRRVLQQARAQFDVVLLDTPPVHAVSDALVVARTAGSMLFIVRADHTRARLAQNALERVLENKILLEGVVLNRAGKGAMKAQYGRGYDTYYGHGYEQTSPASAPRESAA</sequence>
<evidence type="ECO:0000256" key="18">
    <source>
        <dbReference type="SAM" id="Phobius"/>
    </source>
</evidence>
<dbReference type="HOGENOM" id="CLU_009912_2_1_6"/>
<proteinExistence type="inferred from homology"/>
<dbReference type="CDD" id="cd05387">
    <property type="entry name" value="BY-kinase"/>
    <property type="match status" value="1"/>
</dbReference>
<evidence type="ECO:0000256" key="13">
    <source>
        <dbReference type="ARBA" id="ARBA00023136"/>
    </source>
</evidence>